<dbReference type="Proteomes" id="UP001231362">
    <property type="component" value="Unassembled WGS sequence"/>
</dbReference>
<accession>A0ABT9V9E2</accession>
<dbReference type="RefSeq" id="WP_307152035.1">
    <property type="nucleotide sequence ID" value="NZ_JAUSTU010000031.1"/>
</dbReference>
<proteinExistence type="predicted"/>
<dbReference type="EMBL" id="JAUSTU010000031">
    <property type="protein sequence ID" value="MDQ0157583.1"/>
    <property type="molecule type" value="Genomic_DNA"/>
</dbReference>
<dbReference type="PANTHER" id="PTHR33990">
    <property type="entry name" value="PROTEIN YJDN-RELATED"/>
    <property type="match status" value="1"/>
</dbReference>
<evidence type="ECO:0000313" key="2">
    <source>
        <dbReference type="EMBL" id="MDQ0157583.1"/>
    </source>
</evidence>
<dbReference type="CDD" id="cd06588">
    <property type="entry name" value="PhnB_like"/>
    <property type="match status" value="2"/>
</dbReference>
<evidence type="ECO:0000259" key="1">
    <source>
        <dbReference type="Pfam" id="PF06983"/>
    </source>
</evidence>
<dbReference type="Gene3D" id="3.30.720.110">
    <property type="match status" value="1"/>
</dbReference>
<keyword evidence="3" id="KW-1185">Reference proteome</keyword>
<reference evidence="2 3" key="1">
    <citation type="submission" date="2023-07" db="EMBL/GenBank/DDBJ databases">
        <title>Genomic Encyclopedia of Type Strains, Phase IV (KMG-IV): sequencing the most valuable type-strain genomes for metagenomic binning, comparative biology and taxonomic classification.</title>
        <authorList>
            <person name="Goeker M."/>
        </authorList>
    </citation>
    <scope>NUCLEOTIDE SEQUENCE [LARGE SCALE GENOMIC DNA]</scope>
    <source>
        <strain evidence="2 3">DSM 23948</strain>
    </source>
</reference>
<dbReference type="InterPro" id="IPR029068">
    <property type="entry name" value="Glyas_Bleomycin-R_OHBP_Dase"/>
</dbReference>
<evidence type="ECO:0000313" key="3">
    <source>
        <dbReference type="Proteomes" id="UP001231362"/>
    </source>
</evidence>
<organism evidence="2 3">
    <name type="scientific">Anoxybacillus andreesenii</name>
    <dbReference type="NCBI Taxonomy" id="1325932"/>
    <lineage>
        <taxon>Bacteria</taxon>
        <taxon>Bacillati</taxon>
        <taxon>Bacillota</taxon>
        <taxon>Bacilli</taxon>
        <taxon>Bacillales</taxon>
        <taxon>Anoxybacillaceae</taxon>
        <taxon>Anoxybacillus</taxon>
    </lineage>
</organism>
<dbReference type="SUPFAM" id="SSF54593">
    <property type="entry name" value="Glyoxalase/Bleomycin resistance protein/Dihydroxybiphenyl dioxygenase"/>
    <property type="match status" value="2"/>
</dbReference>
<protein>
    <submittedName>
        <fullName evidence="2">3-demethylubiquinone-9 3-methyltransferase (Glyoxalase superfamily)</fullName>
    </submittedName>
</protein>
<comment type="caution">
    <text evidence="2">The sequence shown here is derived from an EMBL/GenBank/DDBJ whole genome shotgun (WGS) entry which is preliminary data.</text>
</comment>
<feature type="domain" description="PhnB-like" evidence="1">
    <location>
        <begin position="145"/>
        <end position="264"/>
    </location>
</feature>
<dbReference type="Gene3D" id="3.10.180.10">
    <property type="entry name" value="2,3-Dihydroxybiphenyl 1,2-Dioxygenase, domain 1"/>
    <property type="match status" value="1"/>
</dbReference>
<sequence>MNNTNPRVVPHLWFDKEAKEAAEFYTSVFPDSKIVSVTTLHDTPSGDSDQVSFEIWGQKFMAISAGPIFKLNPSVSFMVNFDPSRIEDAREKLDEVWNKLSEGGFALMPLDKYPFSERYGWIQDKYGVSWQLILTNPEGEERPPILPSLLFVNDNCGKAEEALQFYLSVFKNSKEGHIARYPKGSEPDREGTIMFSDFRLENQWFTAMDSAWEHKFNFNEAISFMVYCDTQEEIDYYWEKLSAVPEAEQCGWLKDKYGLSWQIVPMEMDEMMFNGTPEQMERVTKVFLKMKKFDLAKLKEEYEGK</sequence>
<dbReference type="Pfam" id="PF06983">
    <property type="entry name" value="3-dmu-9_3-mt"/>
    <property type="match status" value="2"/>
</dbReference>
<gene>
    <name evidence="2" type="ORF">J2S07_003928</name>
</gene>
<dbReference type="Gene3D" id="3.30.720.100">
    <property type="match status" value="1"/>
</dbReference>
<feature type="domain" description="PhnB-like" evidence="1">
    <location>
        <begin position="7"/>
        <end position="133"/>
    </location>
</feature>
<name>A0ABT9V9E2_9BACL</name>
<dbReference type="InterPro" id="IPR028973">
    <property type="entry name" value="PhnB-like"/>
</dbReference>